<dbReference type="PANTHER" id="PTHR36110:SF2">
    <property type="entry name" value="RING-CLEAVING DIOXYGENASE MHQE-RELATED"/>
    <property type="match status" value="1"/>
</dbReference>
<gene>
    <name evidence="2" type="ORF">Q0590_01085</name>
</gene>
<evidence type="ECO:0000313" key="3">
    <source>
        <dbReference type="Proteomes" id="UP001168528"/>
    </source>
</evidence>
<protein>
    <submittedName>
        <fullName evidence="2">Ring-cleaving dioxygenase</fullName>
    </submittedName>
</protein>
<dbReference type="SUPFAM" id="SSF54593">
    <property type="entry name" value="Glyoxalase/Bleomycin resistance protein/Dihydroxybiphenyl dioxygenase"/>
    <property type="match status" value="1"/>
</dbReference>
<dbReference type="Proteomes" id="UP001168528">
    <property type="component" value="Unassembled WGS sequence"/>
</dbReference>
<organism evidence="2 3">
    <name type="scientific">Rhodocytophaga aerolata</name>
    <dbReference type="NCBI Taxonomy" id="455078"/>
    <lineage>
        <taxon>Bacteria</taxon>
        <taxon>Pseudomonadati</taxon>
        <taxon>Bacteroidota</taxon>
        <taxon>Cytophagia</taxon>
        <taxon>Cytophagales</taxon>
        <taxon>Rhodocytophagaceae</taxon>
        <taxon>Rhodocytophaga</taxon>
    </lineage>
</organism>
<dbReference type="InterPro" id="IPR029068">
    <property type="entry name" value="Glyas_Bleomycin-R_OHBP_Dase"/>
</dbReference>
<dbReference type="PANTHER" id="PTHR36110">
    <property type="entry name" value="RING-CLEAVING DIOXYGENASE MHQE-RELATED"/>
    <property type="match status" value="1"/>
</dbReference>
<dbReference type="Gene3D" id="3.10.180.10">
    <property type="entry name" value="2,3-Dihydroxybiphenyl 1,2-Dioxygenase, domain 1"/>
    <property type="match status" value="2"/>
</dbReference>
<name>A0ABT8R092_9BACT</name>
<sequence>MENRILGLHHVTAIAGSAQRNLDFYTRILGLRFIKKTVNFDDPHTYHFYYGDYYGTPGTILTFFPWEGAASGRRGTGQATEVGFSVPAGSLDFWLNRFTEQGIIYNKPAKKFEEEYLTVLDPDGLKLELVVSSTPDNRIGHTTDQITDRQAIKGFHHVTLTLSSIKPTADVLTEIFGYKLVAEHVNRYRFATDAIEGAAIIDLVEAVGENRGQVAVGSVHHIAFRVKDDATEMKFREIIERKGFQITPQIDRNYFHSLYFREPGGVLFEIATDNPGFTADEPLEKLGTELKLPPQYEPRRKEIEQALVPLT</sequence>
<dbReference type="GO" id="GO:0051213">
    <property type="term" value="F:dioxygenase activity"/>
    <property type="evidence" value="ECO:0007669"/>
    <property type="project" value="UniProtKB-KW"/>
</dbReference>
<proteinExistence type="predicted"/>
<reference evidence="2" key="1">
    <citation type="submission" date="2023-07" db="EMBL/GenBank/DDBJ databases">
        <title>The genome sequence of Rhodocytophaga aerolata KACC 12507.</title>
        <authorList>
            <person name="Zhang X."/>
        </authorList>
    </citation>
    <scope>NUCLEOTIDE SEQUENCE</scope>
    <source>
        <strain evidence="2">KACC 12507</strain>
    </source>
</reference>
<dbReference type="InterPro" id="IPR004360">
    <property type="entry name" value="Glyas_Fos-R_dOase_dom"/>
</dbReference>
<keyword evidence="2" id="KW-0223">Dioxygenase</keyword>
<dbReference type="InterPro" id="IPR052537">
    <property type="entry name" value="Extradiol_RC_dioxygenase"/>
</dbReference>
<feature type="domain" description="VOC" evidence="1">
    <location>
        <begin position="7"/>
        <end position="132"/>
    </location>
</feature>
<dbReference type="EMBL" id="JAUKPO010000001">
    <property type="protein sequence ID" value="MDO1444819.1"/>
    <property type="molecule type" value="Genomic_DNA"/>
</dbReference>
<evidence type="ECO:0000313" key="2">
    <source>
        <dbReference type="EMBL" id="MDO1444819.1"/>
    </source>
</evidence>
<dbReference type="CDD" id="cd08347">
    <property type="entry name" value="PcpA_C_like"/>
    <property type="match status" value="1"/>
</dbReference>
<comment type="caution">
    <text evidence="2">The sequence shown here is derived from an EMBL/GenBank/DDBJ whole genome shotgun (WGS) entry which is preliminary data.</text>
</comment>
<keyword evidence="3" id="KW-1185">Reference proteome</keyword>
<accession>A0ABT8R092</accession>
<feature type="domain" description="VOC" evidence="1">
    <location>
        <begin position="154"/>
        <end position="273"/>
    </location>
</feature>
<dbReference type="Pfam" id="PF00903">
    <property type="entry name" value="Glyoxalase"/>
    <property type="match status" value="2"/>
</dbReference>
<keyword evidence="2" id="KW-0560">Oxidoreductase</keyword>
<dbReference type="RefSeq" id="WP_302035621.1">
    <property type="nucleotide sequence ID" value="NZ_JAUKPO010000001.1"/>
</dbReference>
<evidence type="ECO:0000259" key="1">
    <source>
        <dbReference type="PROSITE" id="PS51819"/>
    </source>
</evidence>
<dbReference type="InterPro" id="IPR037523">
    <property type="entry name" value="VOC_core"/>
</dbReference>
<dbReference type="PROSITE" id="PS51819">
    <property type="entry name" value="VOC"/>
    <property type="match status" value="2"/>
</dbReference>